<sequence length="95" mass="10100">MIPDPADLTVYHGDIYVLQQGGAADVEGEIAGVMPSAASSSSIWEVKVGWVFMLSIIYLRASTECFDVASSPMHQSSPPSSISGYQNHILASVRA</sequence>
<accession>A0ABR4F571</accession>
<dbReference type="Proteomes" id="UP001600888">
    <property type="component" value="Unassembled WGS sequence"/>
</dbReference>
<keyword evidence="2" id="KW-1185">Reference proteome</keyword>
<organism evidence="1 2">
    <name type="scientific">Diaporthe vaccinii</name>
    <dbReference type="NCBI Taxonomy" id="105482"/>
    <lineage>
        <taxon>Eukaryota</taxon>
        <taxon>Fungi</taxon>
        <taxon>Dikarya</taxon>
        <taxon>Ascomycota</taxon>
        <taxon>Pezizomycotina</taxon>
        <taxon>Sordariomycetes</taxon>
        <taxon>Sordariomycetidae</taxon>
        <taxon>Diaporthales</taxon>
        <taxon>Diaporthaceae</taxon>
        <taxon>Diaporthe</taxon>
        <taxon>Diaporthe eres species complex</taxon>
    </lineage>
</organism>
<dbReference type="EMBL" id="JBAWTH010000011">
    <property type="protein sequence ID" value="KAL2289809.1"/>
    <property type="molecule type" value="Genomic_DNA"/>
</dbReference>
<evidence type="ECO:0000313" key="1">
    <source>
        <dbReference type="EMBL" id="KAL2289809.1"/>
    </source>
</evidence>
<name>A0ABR4F571_9PEZI</name>
<reference evidence="1 2" key="1">
    <citation type="submission" date="2024-03" db="EMBL/GenBank/DDBJ databases">
        <title>A high-quality draft genome sequence of Diaporthe vaccinii, a causative agent of upright dieback and viscid rot disease in cranberry plants.</title>
        <authorList>
            <person name="Sarrasin M."/>
            <person name="Lang B.F."/>
            <person name="Burger G."/>
        </authorList>
    </citation>
    <scope>NUCLEOTIDE SEQUENCE [LARGE SCALE GENOMIC DNA]</scope>
    <source>
        <strain evidence="1 2">IS7</strain>
    </source>
</reference>
<evidence type="ECO:0000313" key="2">
    <source>
        <dbReference type="Proteomes" id="UP001600888"/>
    </source>
</evidence>
<protein>
    <submittedName>
        <fullName evidence="1">Uncharacterized protein</fullName>
    </submittedName>
</protein>
<gene>
    <name evidence="1" type="ORF">FJTKL_01121</name>
</gene>
<proteinExistence type="predicted"/>
<comment type="caution">
    <text evidence="1">The sequence shown here is derived from an EMBL/GenBank/DDBJ whole genome shotgun (WGS) entry which is preliminary data.</text>
</comment>